<feature type="active site" description="Nucleophile" evidence="1">
    <location>
        <position position="197"/>
    </location>
</feature>
<dbReference type="InterPro" id="IPR037464">
    <property type="entry name" value="Taspase1"/>
</dbReference>
<dbReference type="Proteomes" id="UP000218811">
    <property type="component" value="Unassembled WGS sequence"/>
</dbReference>
<dbReference type="GO" id="GO:0005737">
    <property type="term" value="C:cytoplasm"/>
    <property type="evidence" value="ECO:0007669"/>
    <property type="project" value="TreeGrafter"/>
</dbReference>
<accession>A0A2H3JQI5</accession>
<dbReference type="OrthoDB" id="77601at2759"/>
<dbReference type="STRING" id="742152.A0A2H3JQI5"/>
<gene>
    <name evidence="3" type="ORF">WOLCODRAFT_132944</name>
</gene>
<dbReference type="Pfam" id="PF01112">
    <property type="entry name" value="Asparaginase_2"/>
    <property type="match status" value="1"/>
</dbReference>
<sequence length="366" mass="38520">MEDVFFLIAVHGGAGVHPRTSDAEVKKVLNRACRAALPILETGGSALDSVQEAVICLEDAECLNAGYGSNLTLYGNVECDASVMDSDCESFGSVGAVSGLKNPIKAARLVLDYSRIPDPLGRIPPMILVANGAVQFADLHGMHSVPSESLISPRARQEWLRWKATLGSTQVSSGSIAIEQGLSDTVNPTDMSHKQDTVGAIACASNGHLSAGVSSGGLLLKIPGRIGEAAHYGAGCWAKHALRLNSISVACSVSGAGEYIIKAALAKTVCDAIATSDGDDTHDILQRTLAGQPDGSFNAGVLLLVRQHEAQGSTTSRLWCAFTTESMAIAYASSLDRKPRALVLRKSRRDPHDEPFYVTALPLTRA</sequence>
<dbReference type="AlphaFoldDB" id="A0A2H3JQI5"/>
<evidence type="ECO:0000256" key="1">
    <source>
        <dbReference type="PIRSR" id="PIRSR600246-1"/>
    </source>
</evidence>
<evidence type="ECO:0000313" key="4">
    <source>
        <dbReference type="Proteomes" id="UP000218811"/>
    </source>
</evidence>
<dbReference type="CDD" id="cd04514">
    <property type="entry name" value="Taspase1_like"/>
    <property type="match status" value="1"/>
</dbReference>
<organism evidence="3 4">
    <name type="scientific">Wolfiporia cocos (strain MD-104)</name>
    <name type="common">Brown rot fungus</name>
    <dbReference type="NCBI Taxonomy" id="742152"/>
    <lineage>
        <taxon>Eukaryota</taxon>
        <taxon>Fungi</taxon>
        <taxon>Dikarya</taxon>
        <taxon>Basidiomycota</taxon>
        <taxon>Agaricomycotina</taxon>
        <taxon>Agaricomycetes</taxon>
        <taxon>Polyporales</taxon>
        <taxon>Phaeolaceae</taxon>
        <taxon>Wolfiporia</taxon>
    </lineage>
</organism>
<dbReference type="Gene3D" id="3.60.20.30">
    <property type="entry name" value="(Glycosyl)asparaginase"/>
    <property type="match status" value="1"/>
</dbReference>
<dbReference type="EMBL" id="KB468146">
    <property type="protein sequence ID" value="PCH43775.1"/>
    <property type="molecule type" value="Genomic_DNA"/>
</dbReference>
<reference evidence="3 4" key="1">
    <citation type="journal article" date="2012" name="Science">
        <title>The Paleozoic origin of enzymatic lignin decomposition reconstructed from 31 fungal genomes.</title>
        <authorList>
            <person name="Floudas D."/>
            <person name="Binder M."/>
            <person name="Riley R."/>
            <person name="Barry K."/>
            <person name="Blanchette R.A."/>
            <person name="Henrissat B."/>
            <person name="Martinez A.T."/>
            <person name="Otillar R."/>
            <person name="Spatafora J.W."/>
            <person name="Yadav J.S."/>
            <person name="Aerts A."/>
            <person name="Benoit I."/>
            <person name="Boyd A."/>
            <person name="Carlson A."/>
            <person name="Copeland A."/>
            <person name="Coutinho P.M."/>
            <person name="de Vries R.P."/>
            <person name="Ferreira P."/>
            <person name="Findley K."/>
            <person name="Foster B."/>
            <person name="Gaskell J."/>
            <person name="Glotzer D."/>
            <person name="Gorecki P."/>
            <person name="Heitman J."/>
            <person name="Hesse C."/>
            <person name="Hori C."/>
            <person name="Igarashi K."/>
            <person name="Jurgens J.A."/>
            <person name="Kallen N."/>
            <person name="Kersten P."/>
            <person name="Kohler A."/>
            <person name="Kuees U."/>
            <person name="Kumar T.K.A."/>
            <person name="Kuo A."/>
            <person name="LaButti K."/>
            <person name="Larrondo L.F."/>
            <person name="Lindquist E."/>
            <person name="Ling A."/>
            <person name="Lombard V."/>
            <person name="Lucas S."/>
            <person name="Lundell T."/>
            <person name="Martin R."/>
            <person name="McLaughlin D.J."/>
            <person name="Morgenstern I."/>
            <person name="Morin E."/>
            <person name="Murat C."/>
            <person name="Nagy L.G."/>
            <person name="Nolan M."/>
            <person name="Ohm R.A."/>
            <person name="Patyshakuliyeva A."/>
            <person name="Rokas A."/>
            <person name="Ruiz-Duenas F.J."/>
            <person name="Sabat G."/>
            <person name="Salamov A."/>
            <person name="Samejima M."/>
            <person name="Schmutz J."/>
            <person name="Slot J.C."/>
            <person name="St John F."/>
            <person name="Stenlid J."/>
            <person name="Sun H."/>
            <person name="Sun S."/>
            <person name="Syed K."/>
            <person name="Tsang A."/>
            <person name="Wiebenga A."/>
            <person name="Young D."/>
            <person name="Pisabarro A."/>
            <person name="Eastwood D.C."/>
            <person name="Martin F."/>
            <person name="Cullen D."/>
            <person name="Grigoriev I.V."/>
            <person name="Hibbett D.S."/>
        </authorList>
    </citation>
    <scope>NUCLEOTIDE SEQUENCE [LARGE SCALE GENOMIC DNA]</scope>
    <source>
        <strain evidence="3 4">MD-104</strain>
    </source>
</reference>
<keyword evidence="4" id="KW-1185">Reference proteome</keyword>
<feature type="site" description="Cleavage; by autolysis" evidence="2">
    <location>
        <begin position="196"/>
        <end position="197"/>
    </location>
</feature>
<protein>
    <submittedName>
        <fullName evidence="3">N-terminal nucleophile aminohydrolase</fullName>
    </submittedName>
</protein>
<proteinExistence type="predicted"/>
<dbReference type="GO" id="GO:0004298">
    <property type="term" value="F:threonine-type endopeptidase activity"/>
    <property type="evidence" value="ECO:0007669"/>
    <property type="project" value="InterPro"/>
</dbReference>
<dbReference type="OMA" id="RLWCAFT"/>
<dbReference type="SUPFAM" id="SSF56235">
    <property type="entry name" value="N-terminal nucleophile aminohydrolases (Ntn hydrolases)"/>
    <property type="match status" value="1"/>
</dbReference>
<dbReference type="InterPro" id="IPR029055">
    <property type="entry name" value="Ntn_hydrolases_N"/>
</dbReference>
<dbReference type="PANTHER" id="PTHR10188">
    <property type="entry name" value="L-ASPARAGINASE"/>
    <property type="match status" value="1"/>
</dbReference>
<dbReference type="GO" id="GO:0051604">
    <property type="term" value="P:protein maturation"/>
    <property type="evidence" value="ECO:0007669"/>
    <property type="project" value="TreeGrafter"/>
</dbReference>
<dbReference type="InterPro" id="IPR000246">
    <property type="entry name" value="Peptidase_T2"/>
</dbReference>
<keyword evidence="3" id="KW-0378">Hydrolase</keyword>
<evidence type="ECO:0000256" key="2">
    <source>
        <dbReference type="PIRSR" id="PIRSR600246-3"/>
    </source>
</evidence>
<name>A0A2H3JQI5_WOLCO</name>
<dbReference type="PANTHER" id="PTHR10188:SF8">
    <property type="entry name" value="THREONINE ASPARTASE 1"/>
    <property type="match status" value="1"/>
</dbReference>
<evidence type="ECO:0000313" key="3">
    <source>
        <dbReference type="EMBL" id="PCH43775.1"/>
    </source>
</evidence>